<dbReference type="HAMAP" id="MF_00700">
    <property type="entry name" value="DNA_primase_sml_arc"/>
    <property type="match status" value="1"/>
</dbReference>
<dbReference type="KEGG" id="mez:Mtc_1021"/>
<keyword evidence="3 11" id="KW-0639">Primosome</keyword>
<evidence type="ECO:0000256" key="5">
    <source>
        <dbReference type="ARBA" id="ARBA00022695"/>
    </source>
</evidence>
<feature type="active site" evidence="11">
    <location>
        <position position="102"/>
    </location>
</feature>
<dbReference type="GO" id="GO:0006269">
    <property type="term" value="P:DNA replication, synthesis of primer"/>
    <property type="evidence" value="ECO:0007669"/>
    <property type="project" value="UniProtKB-UniRule"/>
</dbReference>
<dbReference type="InterPro" id="IPR002755">
    <property type="entry name" value="DNA_primase_S"/>
</dbReference>
<evidence type="ECO:0000256" key="8">
    <source>
        <dbReference type="ARBA" id="ARBA00022842"/>
    </source>
</evidence>
<dbReference type="SUPFAM" id="SSF56747">
    <property type="entry name" value="Prim-pol domain"/>
    <property type="match status" value="1"/>
</dbReference>
<organism evidence="14 15">
    <name type="scientific">Methanocella conradii (strain DSM 24694 / JCM 17849 / CGMCC 1.5162 / HZ254)</name>
    <dbReference type="NCBI Taxonomy" id="1041930"/>
    <lineage>
        <taxon>Archaea</taxon>
        <taxon>Methanobacteriati</taxon>
        <taxon>Methanobacteriota</taxon>
        <taxon>Stenosarchaea group</taxon>
        <taxon>Methanomicrobia</taxon>
        <taxon>Methanocellales</taxon>
        <taxon>Methanocellaceae</taxon>
        <taxon>Methanocella</taxon>
    </lineage>
</organism>
<protein>
    <recommendedName>
        <fullName evidence="11">DNA primase small subunit PriS</fullName>
        <ecNumber evidence="11">2.7.7.-</ecNumber>
    </recommendedName>
</protein>
<evidence type="ECO:0000313" key="14">
    <source>
        <dbReference type="EMBL" id="AFC99776.1"/>
    </source>
</evidence>
<dbReference type="PANTHER" id="PTHR10536">
    <property type="entry name" value="DNA PRIMASE SMALL SUBUNIT"/>
    <property type="match status" value="1"/>
</dbReference>
<keyword evidence="10 11" id="KW-0464">Manganese</keyword>
<keyword evidence="7 11" id="KW-0479">Metal-binding</keyword>
<evidence type="ECO:0000256" key="6">
    <source>
        <dbReference type="ARBA" id="ARBA00022705"/>
    </source>
</evidence>
<dbReference type="HOGENOM" id="CLU_056123_1_0_2"/>
<dbReference type="OrthoDB" id="31125at2157"/>
<accession>H8I5V9</accession>
<dbReference type="EC" id="2.7.7.-" evidence="11"/>
<dbReference type="GeneID" id="11971145"/>
<evidence type="ECO:0000256" key="1">
    <source>
        <dbReference type="ARBA" id="ARBA00009762"/>
    </source>
</evidence>
<dbReference type="Pfam" id="PF01896">
    <property type="entry name" value="DNA_primase_S"/>
    <property type="match status" value="1"/>
</dbReference>
<name>H8I5V9_METCZ</name>
<dbReference type="GO" id="GO:0003899">
    <property type="term" value="F:DNA-directed RNA polymerase activity"/>
    <property type="evidence" value="ECO:0007669"/>
    <property type="project" value="UniProtKB-UniRule"/>
</dbReference>
<comment type="cofactor">
    <cofactor evidence="11">
        <name>Mg(2+)</name>
        <dbReference type="ChEBI" id="CHEBI:18420"/>
    </cofactor>
    <cofactor evidence="11">
        <name>Mn(2+)</name>
        <dbReference type="ChEBI" id="CHEBI:29035"/>
    </cofactor>
</comment>
<keyword evidence="4 11" id="KW-0808">Transferase</keyword>
<keyword evidence="9 11" id="KW-0804">Transcription</keyword>
<dbReference type="InterPro" id="IPR023639">
    <property type="entry name" value="DNA_primase_ssu_PriS"/>
</dbReference>
<evidence type="ECO:0000256" key="11">
    <source>
        <dbReference type="HAMAP-Rule" id="MF_00700"/>
    </source>
</evidence>
<keyword evidence="2 11" id="KW-0240">DNA-directed RNA polymerase</keyword>
<feature type="active site" evidence="11">
    <location>
        <position position="311"/>
    </location>
</feature>
<evidence type="ECO:0000256" key="2">
    <source>
        <dbReference type="ARBA" id="ARBA00022478"/>
    </source>
</evidence>
<dbReference type="GO" id="GO:1990077">
    <property type="term" value="C:primosome complex"/>
    <property type="evidence" value="ECO:0007669"/>
    <property type="project" value="UniProtKB-KW"/>
</dbReference>
<comment type="function">
    <text evidence="11">Catalytic subunit of DNA primase, an RNA polymerase that catalyzes the synthesis of short RNA molecules used as primers for DNA polymerase during DNA replication. The small subunit contains the primase catalytic core and has DNA synthesis activity on its own. Binding to the large subunit stabilizes and modulates the activity, increasing the rate of DNA synthesis while decreasing the length of the DNA fragments, and conferring RNA synthesis capability. The DNA polymerase activity may enable DNA primase to also catalyze primer extension after primer synthesis. May also play a role in DNA repair.</text>
</comment>
<dbReference type="STRING" id="1041930.Mtc_1021"/>
<dbReference type="GO" id="GO:0046872">
    <property type="term" value="F:metal ion binding"/>
    <property type="evidence" value="ECO:0007669"/>
    <property type="project" value="UniProtKB-KW"/>
</dbReference>
<dbReference type="EMBL" id="CP003243">
    <property type="protein sequence ID" value="AFC99776.1"/>
    <property type="molecule type" value="Genomic_DNA"/>
</dbReference>
<keyword evidence="8 11" id="KW-0460">Magnesium</keyword>
<evidence type="ECO:0000256" key="3">
    <source>
        <dbReference type="ARBA" id="ARBA00022515"/>
    </source>
</evidence>
<evidence type="ECO:0000256" key="9">
    <source>
        <dbReference type="ARBA" id="ARBA00023163"/>
    </source>
</evidence>
<dbReference type="CDD" id="cd04860">
    <property type="entry name" value="AE_Prim_S"/>
    <property type="match status" value="1"/>
</dbReference>
<keyword evidence="5 11" id="KW-0548">Nucleotidyltransferase</keyword>
<sequence>MNDQTRLFLKRRFMEYYSGHPVMGPPGLAQREWGFLFYDDVPDKSRPVQMHRHKSFNSIGELNDYLRSTGPQHAYHSAAYYQYPQAPTMLEKKWLGADLVFDLDADHLPNPPKSYSGMLEMVKREIIRLIDEFLMDDLGFSEKDMDIVFSGGRGYHVHVRDERVKALKSPERREIVDYILGTGLNSDRIFTRATKIVEGFKGQKTTGVWQINGFDDNRQGYGWSLRVARYISDKLADIGRLEDKEAKKVLKKYQLDSKQAGDLLAISRSPAELNKIKEGRLEIKGNLKGFFKNMLDGTITEFKVDVAGKTDEPVTADIKRLIRLPGSIHGGTSFRVVPLTRKQLETFNPLEDAIIFGDEPVRVLVLRPQEVEVKGNIWRVSEGVGRLPESVAMFLMCRGYAEYEP</sequence>
<evidence type="ECO:0000256" key="12">
    <source>
        <dbReference type="RuleBase" id="RU003514"/>
    </source>
</evidence>
<keyword evidence="15" id="KW-1185">Reference proteome</keyword>
<dbReference type="Proteomes" id="UP000005233">
    <property type="component" value="Chromosome"/>
</dbReference>
<dbReference type="Gene3D" id="3.90.920.10">
    <property type="entry name" value="DNA primase, PRIM domain"/>
    <property type="match status" value="1"/>
</dbReference>
<gene>
    <name evidence="11" type="primary">priS</name>
    <name evidence="14" type="synonym">priA</name>
    <name evidence="14" type="ordered locus">Mtc_1021</name>
</gene>
<comment type="similarity">
    <text evidence="1 11 12">Belongs to the eukaryotic-type primase small subunit family.</text>
</comment>
<reference evidence="14 15" key="1">
    <citation type="journal article" date="2012" name="J. Bacteriol.">
        <title>Complete genome sequence of a thermophilic methanogen, Methanocella conradii HZ254, isolated from Chinese rice field soil.</title>
        <authorList>
            <person name="Lu Z."/>
            <person name="Lu Y."/>
        </authorList>
    </citation>
    <scope>NUCLEOTIDE SEQUENCE [LARGE SCALE GENOMIC DNA]</scope>
    <source>
        <strain evidence="15">DSM 24694 / JCM 17849 / CGMCC 1.5162 / HZ254</strain>
    </source>
</reference>
<evidence type="ECO:0000313" key="15">
    <source>
        <dbReference type="Proteomes" id="UP000005233"/>
    </source>
</evidence>
<evidence type="ECO:0000256" key="7">
    <source>
        <dbReference type="ARBA" id="ARBA00022723"/>
    </source>
</evidence>
<dbReference type="GO" id="GO:0000428">
    <property type="term" value="C:DNA-directed RNA polymerase complex"/>
    <property type="evidence" value="ECO:0007669"/>
    <property type="project" value="UniProtKB-KW"/>
</dbReference>
<dbReference type="InterPro" id="IPR014052">
    <property type="entry name" value="DNA_primase_ssu_euk/arc"/>
</dbReference>
<keyword evidence="6 11" id="KW-0235">DNA replication</keyword>
<evidence type="ECO:0000256" key="13">
    <source>
        <dbReference type="RuleBase" id="RU004224"/>
    </source>
</evidence>
<dbReference type="AlphaFoldDB" id="H8I5V9"/>
<dbReference type="RefSeq" id="WP_014405614.1">
    <property type="nucleotide sequence ID" value="NC_017034.1"/>
</dbReference>
<evidence type="ECO:0000256" key="4">
    <source>
        <dbReference type="ARBA" id="ARBA00022679"/>
    </source>
</evidence>
<comment type="subunit">
    <text evidence="11">Heterodimer of a small subunit (PriS) and a large subunit (PriL).</text>
</comment>
<comment type="function">
    <text evidence="13">RNA polymerase that catalyzes the synthesis of short RNA molecules used as primers for DNA polymerase during DNA replication.</text>
</comment>
<dbReference type="NCBIfam" id="TIGR00335">
    <property type="entry name" value="primase_sml"/>
    <property type="match status" value="1"/>
</dbReference>
<evidence type="ECO:0000256" key="10">
    <source>
        <dbReference type="ARBA" id="ARBA00023211"/>
    </source>
</evidence>
<feature type="active site" evidence="11">
    <location>
        <position position="104"/>
    </location>
</feature>
<dbReference type="eggNOG" id="arCOG04110">
    <property type="taxonomic scope" value="Archaea"/>
</dbReference>
<proteinExistence type="inferred from homology"/>